<dbReference type="AlphaFoldDB" id="A0A1I5FKF1"/>
<feature type="transmembrane region" description="Helical" evidence="7">
    <location>
        <begin position="660"/>
        <end position="685"/>
    </location>
</feature>
<evidence type="ECO:0000256" key="8">
    <source>
        <dbReference type="SAM" id="SignalP"/>
    </source>
</evidence>
<evidence type="ECO:0000256" key="3">
    <source>
        <dbReference type="ARBA" id="ARBA00022475"/>
    </source>
</evidence>
<evidence type="ECO:0000256" key="7">
    <source>
        <dbReference type="SAM" id="Phobius"/>
    </source>
</evidence>
<feature type="transmembrane region" description="Helical" evidence="7">
    <location>
        <begin position="307"/>
        <end position="331"/>
    </location>
</feature>
<dbReference type="PANTHER" id="PTHR33406">
    <property type="entry name" value="MEMBRANE PROTEIN MJ1562-RELATED"/>
    <property type="match status" value="1"/>
</dbReference>
<accession>A0A1I5FKF1</accession>
<keyword evidence="6 7" id="KW-0472">Membrane</keyword>
<dbReference type="SUPFAM" id="SSF82866">
    <property type="entry name" value="Multidrug efflux transporter AcrB transmembrane domain"/>
    <property type="match status" value="2"/>
</dbReference>
<feature type="chain" id="PRO_5010202311" evidence="8">
    <location>
        <begin position="35"/>
        <end position="726"/>
    </location>
</feature>
<evidence type="ECO:0000313" key="10">
    <source>
        <dbReference type="EMBL" id="SFO24247.1"/>
    </source>
</evidence>
<dbReference type="EMBL" id="FOWE01000005">
    <property type="protein sequence ID" value="SFO24247.1"/>
    <property type="molecule type" value="Genomic_DNA"/>
</dbReference>
<evidence type="ECO:0000259" key="9">
    <source>
        <dbReference type="PROSITE" id="PS50156"/>
    </source>
</evidence>
<dbReference type="Gene3D" id="1.20.1640.10">
    <property type="entry name" value="Multidrug efflux transporter AcrB transmembrane domain"/>
    <property type="match status" value="2"/>
</dbReference>
<keyword evidence="11" id="KW-1185">Reference proteome</keyword>
<feature type="signal peptide" evidence="8">
    <location>
        <begin position="1"/>
        <end position="34"/>
    </location>
</feature>
<feature type="transmembrane region" description="Helical" evidence="7">
    <location>
        <begin position="543"/>
        <end position="568"/>
    </location>
</feature>
<dbReference type="Pfam" id="PF03176">
    <property type="entry name" value="MMPL"/>
    <property type="match status" value="2"/>
</dbReference>
<keyword evidence="4 7" id="KW-0812">Transmembrane</keyword>
<dbReference type="GO" id="GO:0005886">
    <property type="term" value="C:plasma membrane"/>
    <property type="evidence" value="ECO:0007669"/>
    <property type="project" value="UniProtKB-SubCell"/>
</dbReference>
<organism evidence="10 11">
    <name type="scientific">Geodermatophilus obscurus</name>
    <dbReference type="NCBI Taxonomy" id="1861"/>
    <lineage>
        <taxon>Bacteria</taxon>
        <taxon>Bacillati</taxon>
        <taxon>Actinomycetota</taxon>
        <taxon>Actinomycetes</taxon>
        <taxon>Geodermatophilales</taxon>
        <taxon>Geodermatophilaceae</taxon>
        <taxon>Geodermatophilus</taxon>
    </lineage>
</organism>
<dbReference type="OrthoDB" id="7051771at2"/>
<dbReference type="Proteomes" id="UP000183642">
    <property type="component" value="Unassembled WGS sequence"/>
</dbReference>
<feature type="domain" description="SSD" evidence="9">
    <location>
        <begin position="181"/>
        <end position="330"/>
    </location>
</feature>
<evidence type="ECO:0000256" key="4">
    <source>
        <dbReference type="ARBA" id="ARBA00022692"/>
    </source>
</evidence>
<feature type="transmembrane region" description="Helical" evidence="7">
    <location>
        <begin position="232"/>
        <end position="252"/>
    </location>
</feature>
<dbReference type="PROSITE" id="PS50156">
    <property type="entry name" value="SSD"/>
    <property type="match status" value="1"/>
</dbReference>
<feature type="transmembrane region" description="Helical" evidence="7">
    <location>
        <begin position="273"/>
        <end position="301"/>
    </location>
</feature>
<feature type="transmembrane region" description="Helical" evidence="7">
    <location>
        <begin position="208"/>
        <end position="226"/>
    </location>
</feature>
<evidence type="ECO:0000256" key="5">
    <source>
        <dbReference type="ARBA" id="ARBA00022989"/>
    </source>
</evidence>
<dbReference type="PANTHER" id="PTHR33406:SF11">
    <property type="entry name" value="MEMBRANE PROTEIN SCO6666-RELATED"/>
    <property type="match status" value="1"/>
</dbReference>
<proteinExistence type="inferred from homology"/>
<name>A0A1I5FKF1_9ACTN</name>
<reference evidence="11" key="1">
    <citation type="submission" date="2016-10" db="EMBL/GenBank/DDBJ databases">
        <authorList>
            <person name="Varghese N."/>
            <person name="Submissions S."/>
        </authorList>
    </citation>
    <scope>NUCLEOTIDE SEQUENCE [LARGE SCALE GENOMIC DNA]</scope>
    <source>
        <strain evidence="11">DSM 43161</strain>
    </source>
</reference>
<keyword evidence="3" id="KW-1003">Cell membrane</keyword>
<evidence type="ECO:0000256" key="2">
    <source>
        <dbReference type="ARBA" id="ARBA00010157"/>
    </source>
</evidence>
<evidence type="ECO:0000256" key="6">
    <source>
        <dbReference type="ARBA" id="ARBA00023136"/>
    </source>
</evidence>
<feature type="transmembrane region" description="Helical" evidence="7">
    <location>
        <begin position="181"/>
        <end position="201"/>
    </location>
</feature>
<evidence type="ECO:0000256" key="1">
    <source>
        <dbReference type="ARBA" id="ARBA00004651"/>
    </source>
</evidence>
<feature type="transmembrane region" description="Helical" evidence="7">
    <location>
        <begin position="580"/>
        <end position="598"/>
    </location>
</feature>
<keyword evidence="5 7" id="KW-1133">Transmembrane helix</keyword>
<sequence length="726" mass="73458">MAVLLSRLGTSSARHRFAVLAVWLLVLVAGGAGAATLAGETSTDFAIPGQESTTALERIGEEFGGAAGGVSARVVVVAPEGAQLTTPENAAAVTGLVGTLTGLPGVASATNPLDPAAPGVNAELTTAYSTVSYDAPGGVTPEQREALLSAVEDADGDGGLTVAVTGQAVEEVPAVGGPSEVIGVVVALVVLAVTYGALAVAGMNLMTALVGVGVGVLGITIATGFTDLSSTTPILAAMLGLAVGIDYTLFIVTRHRQELLRGTDVRTSIGLAVGTAGSAVVTAGLTVVIALAGLFVAGIPFLTQMGLAAAGTIVVAVLVALTLVPAVLSLLGQRVLPRRRRTAAAGSPAPARDRGFLAGWIATVTHRPVAWLLLAIVTLAAVAIPVASMRTTLIQTPAEGTSAARADALLAEGFGEGFNGPITVLFEGDGAAAAAAQVGTGLADLDDVAVVAPPVPNADDTAALLTVVPESGPSSEATEQLVTDLRDRLAGVDGVEASVTGATAVSVDVAQSLDEALPVYLLLVVGLALVLLVLVFRSLLVPLVGVLGFLLTIGAALGATVAVFQWGWLADVVNLDSTGPLLSLTPILVIGILFGLAMDYQVFLVSRMHEAHTHGTPPMEAIRTGFRQAAPVVVAAALIMFSVFAGFVPAGEPTIKSIAFALAIGILVDAFVVRMVLVPAALALLGERAWWLPRWLRWLPVLDVEGAALEKDPAAHRERELVGDPR</sequence>
<feature type="transmembrane region" description="Helical" evidence="7">
    <location>
        <begin position="517"/>
        <end position="536"/>
    </location>
</feature>
<dbReference type="InterPro" id="IPR050545">
    <property type="entry name" value="Mycobact_MmpL"/>
</dbReference>
<dbReference type="InterPro" id="IPR004869">
    <property type="entry name" value="MMPL_dom"/>
</dbReference>
<gene>
    <name evidence="10" type="ORF">SAMN05660359_02179</name>
</gene>
<comment type="subcellular location">
    <subcellularLocation>
        <location evidence="1">Cell membrane</location>
        <topology evidence="1">Multi-pass membrane protein</topology>
    </subcellularLocation>
</comment>
<comment type="similarity">
    <text evidence="2">Belongs to the resistance-nodulation-cell division (RND) (TC 2.A.6) family. MmpL subfamily.</text>
</comment>
<protein>
    <submittedName>
        <fullName evidence="10">Putative drug exporter of the RND superfamily</fullName>
    </submittedName>
</protein>
<keyword evidence="8" id="KW-0732">Signal</keyword>
<feature type="transmembrane region" description="Helical" evidence="7">
    <location>
        <begin position="629"/>
        <end position="648"/>
    </location>
</feature>
<evidence type="ECO:0000313" key="11">
    <source>
        <dbReference type="Proteomes" id="UP000183642"/>
    </source>
</evidence>
<dbReference type="RefSeq" id="WP_075013569.1">
    <property type="nucleotide sequence ID" value="NZ_FOWE01000005.1"/>
</dbReference>
<feature type="transmembrane region" description="Helical" evidence="7">
    <location>
        <begin position="369"/>
        <end position="387"/>
    </location>
</feature>
<dbReference type="InterPro" id="IPR000731">
    <property type="entry name" value="SSD"/>
</dbReference>